<proteinExistence type="predicted"/>
<organism evidence="1 2">
    <name type="scientific">Saltatorellus ferox</name>
    <dbReference type="NCBI Taxonomy" id="2528018"/>
    <lineage>
        <taxon>Bacteria</taxon>
        <taxon>Pseudomonadati</taxon>
        <taxon>Planctomycetota</taxon>
        <taxon>Planctomycetia</taxon>
        <taxon>Planctomycetia incertae sedis</taxon>
        <taxon>Saltatorellus</taxon>
    </lineage>
</organism>
<keyword evidence="2" id="KW-1185">Reference proteome</keyword>
<gene>
    <name evidence="1" type="ORF">Poly30_50220</name>
</gene>
<evidence type="ECO:0000313" key="1">
    <source>
        <dbReference type="EMBL" id="QDV09464.1"/>
    </source>
</evidence>
<protein>
    <submittedName>
        <fullName evidence="1">Uncharacterized protein</fullName>
    </submittedName>
</protein>
<sequence length="62" mass="7131">MIAQLQGTTLRTQHAPSYDDTSLAVLNRTQGRHALITYRNFWLSESPFRPQSVLNFLLNNNL</sequence>
<evidence type="ECO:0000313" key="2">
    <source>
        <dbReference type="Proteomes" id="UP000320390"/>
    </source>
</evidence>
<dbReference type="EMBL" id="CP036434">
    <property type="protein sequence ID" value="QDV09464.1"/>
    <property type="molecule type" value="Genomic_DNA"/>
</dbReference>
<accession>A0A518EZG2</accession>
<dbReference type="Proteomes" id="UP000320390">
    <property type="component" value="Chromosome"/>
</dbReference>
<name>A0A518EZG2_9BACT</name>
<reference evidence="1 2" key="1">
    <citation type="submission" date="2019-02" db="EMBL/GenBank/DDBJ databases">
        <title>Deep-cultivation of Planctomycetes and their phenomic and genomic characterization uncovers novel biology.</title>
        <authorList>
            <person name="Wiegand S."/>
            <person name="Jogler M."/>
            <person name="Boedeker C."/>
            <person name="Pinto D."/>
            <person name="Vollmers J."/>
            <person name="Rivas-Marin E."/>
            <person name="Kohn T."/>
            <person name="Peeters S.H."/>
            <person name="Heuer A."/>
            <person name="Rast P."/>
            <person name="Oberbeckmann S."/>
            <person name="Bunk B."/>
            <person name="Jeske O."/>
            <person name="Meyerdierks A."/>
            <person name="Storesund J.E."/>
            <person name="Kallscheuer N."/>
            <person name="Luecker S."/>
            <person name="Lage O.M."/>
            <person name="Pohl T."/>
            <person name="Merkel B.J."/>
            <person name="Hornburger P."/>
            <person name="Mueller R.-W."/>
            <person name="Bruemmer F."/>
            <person name="Labrenz M."/>
            <person name="Spormann A.M."/>
            <person name="Op den Camp H."/>
            <person name="Overmann J."/>
            <person name="Amann R."/>
            <person name="Jetten M.S.M."/>
            <person name="Mascher T."/>
            <person name="Medema M.H."/>
            <person name="Devos D.P."/>
            <person name="Kaster A.-K."/>
            <person name="Ovreas L."/>
            <person name="Rohde M."/>
            <person name="Galperin M.Y."/>
            <person name="Jogler C."/>
        </authorList>
    </citation>
    <scope>NUCLEOTIDE SEQUENCE [LARGE SCALE GENOMIC DNA]</scope>
    <source>
        <strain evidence="1 2">Poly30</strain>
    </source>
</reference>
<dbReference type="RefSeq" id="WP_145203868.1">
    <property type="nucleotide sequence ID" value="NZ_CP036434.1"/>
</dbReference>
<dbReference type="AlphaFoldDB" id="A0A518EZG2"/>